<feature type="compositionally biased region" description="Basic and acidic residues" evidence="1">
    <location>
        <begin position="39"/>
        <end position="58"/>
    </location>
</feature>
<feature type="region of interest" description="Disordered" evidence="1">
    <location>
        <begin position="194"/>
        <end position="226"/>
    </location>
</feature>
<proteinExistence type="predicted"/>
<dbReference type="Proteomes" id="UP000789901">
    <property type="component" value="Unassembled WGS sequence"/>
</dbReference>
<keyword evidence="3" id="KW-1185">Reference proteome</keyword>
<feature type="region of interest" description="Disordered" evidence="1">
    <location>
        <begin position="38"/>
        <end position="58"/>
    </location>
</feature>
<evidence type="ECO:0000313" key="3">
    <source>
        <dbReference type="Proteomes" id="UP000789901"/>
    </source>
</evidence>
<accession>A0ABM8VV50</accession>
<evidence type="ECO:0000313" key="2">
    <source>
        <dbReference type="EMBL" id="CAG8455002.1"/>
    </source>
</evidence>
<gene>
    <name evidence="2" type="ORF">GMARGA_LOCUS1</name>
</gene>
<protein>
    <submittedName>
        <fullName evidence="2">21691_t:CDS:1</fullName>
    </submittedName>
</protein>
<sequence>MPIINSAEYYRLSKAISRAKKAGKDISQLLAQRQQLISEKPKEKRARKESPKTREETNHNYYQKNRYTELKKGKKLWLDLSRILQDCAEGVGDIISLMQLRENEPEKREEIESDCGECGEYKKVSVDSEKKPGVKRVNSSHLKKEPVFTPKTEPKINQILALIQQERIERILLRHEISESIRELKEQLTALKAPTHKETKRKNNLSAKTKAKIKQRKNTLSPESQEQLKNLTAGLVKYSKE</sequence>
<name>A0ABM8VV50_GIGMA</name>
<evidence type="ECO:0000256" key="1">
    <source>
        <dbReference type="SAM" id="MobiDB-lite"/>
    </source>
</evidence>
<organism evidence="2 3">
    <name type="scientific">Gigaspora margarita</name>
    <dbReference type="NCBI Taxonomy" id="4874"/>
    <lineage>
        <taxon>Eukaryota</taxon>
        <taxon>Fungi</taxon>
        <taxon>Fungi incertae sedis</taxon>
        <taxon>Mucoromycota</taxon>
        <taxon>Glomeromycotina</taxon>
        <taxon>Glomeromycetes</taxon>
        <taxon>Diversisporales</taxon>
        <taxon>Gigasporaceae</taxon>
        <taxon>Gigaspora</taxon>
    </lineage>
</organism>
<dbReference type="EMBL" id="CAJVQB010000001">
    <property type="protein sequence ID" value="CAG8455002.1"/>
    <property type="molecule type" value="Genomic_DNA"/>
</dbReference>
<comment type="caution">
    <text evidence="2">The sequence shown here is derived from an EMBL/GenBank/DDBJ whole genome shotgun (WGS) entry which is preliminary data.</text>
</comment>
<feature type="compositionally biased region" description="Basic residues" evidence="1">
    <location>
        <begin position="198"/>
        <end position="217"/>
    </location>
</feature>
<reference evidence="2 3" key="1">
    <citation type="submission" date="2021-06" db="EMBL/GenBank/DDBJ databases">
        <authorList>
            <person name="Kallberg Y."/>
            <person name="Tangrot J."/>
            <person name="Rosling A."/>
        </authorList>
    </citation>
    <scope>NUCLEOTIDE SEQUENCE [LARGE SCALE GENOMIC DNA]</scope>
    <source>
        <strain evidence="2 3">120-4 pot B 10/14</strain>
    </source>
</reference>